<protein>
    <recommendedName>
        <fullName evidence="3">Glycosyltransferase</fullName>
    </recommendedName>
</protein>
<dbReference type="Pfam" id="PF09837">
    <property type="entry name" value="DUF2064"/>
    <property type="match status" value="1"/>
</dbReference>
<reference evidence="1 2" key="1">
    <citation type="submission" date="2017-05" db="EMBL/GenBank/DDBJ databases">
        <authorList>
            <person name="Varghese N."/>
            <person name="Submissions S."/>
        </authorList>
    </citation>
    <scope>NUCLEOTIDE SEQUENCE [LARGE SCALE GENOMIC DNA]</scope>
    <source>
        <strain evidence="1 2">DSM 26001</strain>
    </source>
</reference>
<evidence type="ECO:0000313" key="1">
    <source>
        <dbReference type="EMBL" id="SMP44011.1"/>
    </source>
</evidence>
<dbReference type="PANTHER" id="PTHR36529:SF1">
    <property type="entry name" value="GLYCOSYLTRANSFERASE"/>
    <property type="match status" value="1"/>
</dbReference>
<keyword evidence="2" id="KW-1185">Reference proteome</keyword>
<dbReference type="NCBIfam" id="TIGR04282">
    <property type="entry name" value="glyco_like_cofC"/>
    <property type="match status" value="1"/>
</dbReference>
<proteinExistence type="predicted"/>
<dbReference type="Proteomes" id="UP001158049">
    <property type="component" value="Unassembled WGS sequence"/>
</dbReference>
<dbReference type="SUPFAM" id="SSF53448">
    <property type="entry name" value="Nucleotide-diphospho-sugar transferases"/>
    <property type="match status" value="1"/>
</dbReference>
<sequence>MSVIHVAIFTRAPVAGVAKTRLIPLLGAEGAARAQQAMTWHMLEMATALPGATVSLWCAGDVAHPFLQRCSAHFHVECVPQCDGDLGMRMADCLRRGLALNERVLLTGSDVPAMTTTDLAQAAAALDHARMVFTPAEDGGYVLVGARRGGLEAACFDDVMWGGADVMAQTRQRLAARGWRTGRDWREMPALWDVDTPADFARALAETRLRAGPPY</sequence>
<organism evidence="1 2">
    <name type="scientific">Noviherbaspirillum suwonense</name>
    <dbReference type="NCBI Taxonomy" id="1224511"/>
    <lineage>
        <taxon>Bacteria</taxon>
        <taxon>Pseudomonadati</taxon>
        <taxon>Pseudomonadota</taxon>
        <taxon>Betaproteobacteria</taxon>
        <taxon>Burkholderiales</taxon>
        <taxon>Oxalobacteraceae</taxon>
        <taxon>Noviherbaspirillum</taxon>
    </lineage>
</organism>
<evidence type="ECO:0008006" key="3">
    <source>
        <dbReference type="Google" id="ProtNLM"/>
    </source>
</evidence>
<dbReference type="InterPro" id="IPR018641">
    <property type="entry name" value="Trfase_1_rSAM/seldom-assoc"/>
</dbReference>
<accession>A0ABY1PT09</accession>
<gene>
    <name evidence="1" type="ORF">SAMN06295970_101373</name>
</gene>
<comment type="caution">
    <text evidence="1">The sequence shown here is derived from an EMBL/GenBank/DDBJ whole genome shotgun (WGS) entry which is preliminary data.</text>
</comment>
<dbReference type="Gene3D" id="3.90.550.10">
    <property type="entry name" value="Spore Coat Polysaccharide Biosynthesis Protein SpsA, Chain A"/>
    <property type="match status" value="1"/>
</dbReference>
<name>A0ABY1PT09_9BURK</name>
<dbReference type="EMBL" id="FXUL01000001">
    <property type="protein sequence ID" value="SMP44011.1"/>
    <property type="molecule type" value="Genomic_DNA"/>
</dbReference>
<dbReference type="InterPro" id="IPR029044">
    <property type="entry name" value="Nucleotide-diphossugar_trans"/>
</dbReference>
<dbReference type="RefSeq" id="WP_283440518.1">
    <property type="nucleotide sequence ID" value="NZ_FXUL01000001.1"/>
</dbReference>
<evidence type="ECO:0000313" key="2">
    <source>
        <dbReference type="Proteomes" id="UP001158049"/>
    </source>
</evidence>
<dbReference type="PANTHER" id="PTHR36529">
    <property type="entry name" value="SLL1095 PROTEIN"/>
    <property type="match status" value="1"/>
</dbReference>